<evidence type="ECO:0000313" key="15">
    <source>
        <dbReference type="RefSeq" id="XP_017779542.1"/>
    </source>
</evidence>
<dbReference type="Proteomes" id="UP000695000">
    <property type="component" value="Unplaced"/>
</dbReference>
<reference evidence="15" key="1">
    <citation type="submission" date="2025-08" db="UniProtKB">
        <authorList>
            <consortium name="RefSeq"/>
        </authorList>
    </citation>
    <scope>IDENTIFICATION</scope>
    <source>
        <tissue evidence="15">Whole Larva</tissue>
    </source>
</reference>
<dbReference type="InterPro" id="IPR021967">
    <property type="entry name" value="Nup98_C"/>
</dbReference>
<feature type="compositionally biased region" description="Polar residues" evidence="12">
    <location>
        <begin position="68"/>
        <end position="111"/>
    </location>
</feature>
<evidence type="ECO:0000256" key="8">
    <source>
        <dbReference type="ARBA" id="ARBA00022927"/>
    </source>
</evidence>
<proteinExistence type="inferred from homology"/>
<keyword evidence="14" id="KW-1185">Reference proteome</keyword>
<dbReference type="Pfam" id="PF04096">
    <property type="entry name" value="Nucleoporin2"/>
    <property type="match status" value="1"/>
</dbReference>
<dbReference type="RefSeq" id="XP_017779542.1">
    <property type="nucleotide sequence ID" value="XM_017924053.1"/>
</dbReference>
<keyword evidence="10" id="KW-0906">Nuclear pore complex</keyword>
<dbReference type="Gene3D" id="1.25.40.690">
    <property type="match status" value="1"/>
</dbReference>
<feature type="region of interest" description="Disordered" evidence="12">
    <location>
        <begin position="58"/>
        <end position="121"/>
    </location>
</feature>
<dbReference type="InterPro" id="IPR007230">
    <property type="entry name" value="Nup98_auto-Pept-S59_dom"/>
</dbReference>
<feature type="region of interest" description="Disordered" evidence="12">
    <location>
        <begin position="858"/>
        <end position="912"/>
    </location>
</feature>
<evidence type="ECO:0000256" key="10">
    <source>
        <dbReference type="ARBA" id="ARBA00023132"/>
    </source>
</evidence>
<evidence type="ECO:0000256" key="6">
    <source>
        <dbReference type="ARBA" id="ARBA00022813"/>
    </source>
</evidence>
<dbReference type="SUPFAM" id="SSF82215">
    <property type="entry name" value="C-terminal autoproteolytic domain of nucleoporin nup98"/>
    <property type="match status" value="1"/>
</dbReference>
<evidence type="ECO:0000256" key="4">
    <source>
        <dbReference type="ARBA" id="ARBA00013472"/>
    </source>
</evidence>
<evidence type="ECO:0000256" key="9">
    <source>
        <dbReference type="ARBA" id="ARBA00023010"/>
    </source>
</evidence>
<feature type="compositionally biased region" description="Polar residues" evidence="12">
    <location>
        <begin position="600"/>
        <end position="613"/>
    </location>
</feature>
<keyword evidence="9" id="KW-0811">Translocation</keyword>
<dbReference type="Pfam" id="PF12110">
    <property type="entry name" value="Nup96"/>
    <property type="match status" value="1"/>
</dbReference>
<name>A0ABM1MY92_NICVS</name>
<feature type="region of interest" description="Disordered" evidence="12">
    <location>
        <begin position="599"/>
        <end position="693"/>
    </location>
</feature>
<feature type="compositionally biased region" description="Low complexity" evidence="12">
    <location>
        <begin position="112"/>
        <end position="121"/>
    </location>
</feature>
<feature type="region of interest" description="Disordered" evidence="12">
    <location>
        <begin position="159"/>
        <end position="189"/>
    </location>
</feature>
<dbReference type="InterPro" id="IPR036903">
    <property type="entry name" value="Nup98_auto-Pept-S59_dom_sf"/>
</dbReference>
<dbReference type="Gene3D" id="3.30.1610.10">
    <property type="entry name" value="Peptidase S59, nucleoporin"/>
    <property type="match status" value="1"/>
</dbReference>
<dbReference type="GeneID" id="108564873"/>
<evidence type="ECO:0000256" key="12">
    <source>
        <dbReference type="SAM" id="MobiDB-lite"/>
    </source>
</evidence>
<comment type="subcellular location">
    <subcellularLocation>
        <location evidence="2">Nucleus membrane</location>
        <topology evidence="2">Peripheral membrane protein</topology>
        <orientation evidence="2">Nucleoplasmic side</orientation>
    </subcellularLocation>
    <subcellularLocation>
        <location evidence="1">Nucleus</location>
        <location evidence="1">Nuclear pore complex</location>
    </subcellularLocation>
</comment>
<dbReference type="Pfam" id="PF21240">
    <property type="entry name" value="Nup98_GLEBS"/>
    <property type="match status" value="1"/>
</dbReference>
<evidence type="ECO:0000256" key="7">
    <source>
        <dbReference type="ARBA" id="ARBA00022816"/>
    </source>
</evidence>
<dbReference type="PANTHER" id="PTHR23198">
    <property type="entry name" value="NUCLEOPORIN"/>
    <property type="match status" value="1"/>
</dbReference>
<keyword evidence="6" id="KW-0068">Autocatalytic cleavage</keyword>
<evidence type="ECO:0000256" key="1">
    <source>
        <dbReference type="ARBA" id="ARBA00004567"/>
    </source>
</evidence>
<organism evidence="14 15">
    <name type="scientific">Nicrophorus vespilloides</name>
    <name type="common">Boreal carrion beetle</name>
    <dbReference type="NCBI Taxonomy" id="110193"/>
    <lineage>
        <taxon>Eukaryota</taxon>
        <taxon>Metazoa</taxon>
        <taxon>Ecdysozoa</taxon>
        <taxon>Arthropoda</taxon>
        <taxon>Hexapoda</taxon>
        <taxon>Insecta</taxon>
        <taxon>Pterygota</taxon>
        <taxon>Neoptera</taxon>
        <taxon>Endopterygota</taxon>
        <taxon>Coleoptera</taxon>
        <taxon>Polyphaga</taxon>
        <taxon>Staphyliniformia</taxon>
        <taxon>Silphidae</taxon>
        <taxon>Nicrophorinae</taxon>
        <taxon>Nicrophorus</taxon>
    </lineage>
</organism>
<comment type="similarity">
    <text evidence="3">Belongs to the nucleoporin GLFG family.</text>
</comment>
<keyword evidence="8" id="KW-0653">Protein transport</keyword>
<protein>
    <recommendedName>
        <fullName evidence="4">Nuclear pore complex protein Nup98-Nup96</fullName>
    </recommendedName>
</protein>
<evidence type="ECO:0000256" key="2">
    <source>
        <dbReference type="ARBA" id="ARBA00004620"/>
    </source>
</evidence>
<feature type="region of interest" description="Disordered" evidence="12">
    <location>
        <begin position="1"/>
        <end position="30"/>
    </location>
</feature>
<gene>
    <name evidence="15" type="primary">LOC108564873</name>
</gene>
<keyword evidence="11" id="KW-0539">Nucleus</keyword>
<feature type="compositionally biased region" description="Polar residues" evidence="12">
    <location>
        <begin position="13"/>
        <end position="30"/>
    </location>
</feature>
<feature type="domain" description="Peptidase S59" evidence="13">
    <location>
        <begin position="701"/>
        <end position="844"/>
    </location>
</feature>
<keyword evidence="5" id="KW-0813">Transport</keyword>
<dbReference type="PANTHER" id="PTHR23198:SF6">
    <property type="entry name" value="NUCLEAR PORE COMPLEX PROTEIN NUP98-NUP96"/>
    <property type="match status" value="1"/>
</dbReference>
<dbReference type="Gene3D" id="1.10.10.2360">
    <property type="match status" value="1"/>
</dbReference>
<dbReference type="InterPro" id="IPR037665">
    <property type="entry name" value="Nucleoporin_S59-like"/>
</dbReference>
<accession>A0ABM1MY92</accession>
<evidence type="ECO:0000256" key="3">
    <source>
        <dbReference type="ARBA" id="ARBA00008926"/>
    </source>
</evidence>
<evidence type="ECO:0000256" key="11">
    <source>
        <dbReference type="ARBA" id="ARBA00023242"/>
    </source>
</evidence>
<keyword evidence="7" id="KW-0509">mRNA transport</keyword>
<evidence type="ECO:0000259" key="13">
    <source>
        <dbReference type="PROSITE" id="PS51434"/>
    </source>
</evidence>
<sequence>MFAPANRAPFGASPTTFGFNAPTNPNPFGQQTQMFGTANATFGAATPAFGQTAAPMFGATQQQQQQQPLFGNTTAPAFGSNIQNTFGQNTTLFGQNQNPPAANLFGTTNNAFGQQSKSSGFSFNAPQPSGMFGQAQQPAQQTNMFQPSTSTNMFGASSFGGQTQQTGTPIKFTPVTSTDSMQKGGSSTMIQTKHHSITCMKEYEGKSFEELRCEDYSVNRKGPQPASGFTSAPAFGTVVSSAPSLFGQPENKPAFGQSNTFGQTTAFGTNQPSTSAGVFGKPATGFGPTTTASSFGAFTSTASANVFGAPAASKSFGVQSTPSLFGQQSTSGFGSTPFFGQASTQQSMFNKTSQPGFQTSQPAAFSFGQTPASTTNSLFQPSKPSTGFSLFNQNTTTTAGFGQQPTSGFTGFSSFSKPAQTFGQPAQTGFSNMQGGTLFGNNAAKPTFGNQSLNLFNNMQPTNNFSLQPQQAQQQIGLGTQSQADDVRNMFNMIEPYGFAPHLDGLKCMSPSDTHYTTNPKDIDNVLKAQDKNPTSSPVIKKVKVTSPPPQNKWSEFETAYEEEPDYNSINFKINNSTKKLHLKGGPLKKPEPLVVFNEGQISGGDTSTSNAYASLPSAFKTPSPECSTEIPAADKSSMTEKDVSVSVKDVQTEPRRSKSKSPEPTPYTGTNNLSISSTSTADTSSSKKPSIDTCGITCTRPEYYTIPPLDKIAQYKNSDGSCMIKGFTIGRIGYGNVFFPDIMDVSNLNIDKLVHFRYKEVSIYGENDDKPPIGEGLNRRAQVTLDRVYPKRETNKDEFETDPDTLIADNFGEVLRMASSRLSSSFVDYRPETGSWVFNVEHFSKYGLSDLEEQQYRDELKKKQSQKEKDDKEAEKRKENENKENVQVAKHRGLGGMPLEESKPTYTSPYELAPATSTTRQHIDLTSTLMDYETSRHDPGMSMMMNTFVDDNFASGDKVKQMDVYFDDVPQKIILEKIEKPRVKVPRPNLYKLTNTTVRVPINRSMIPSKGIMDAAIFKGRSFKVGWSRGFTIAALGNSNITRVGDFEELFMPNTVTLLTVSDTCKELNKRGNFDPFLDTLDDYMNLILSDVSFSDSSIPLVKINISGNVLFNMELFAKKHSKSNRDNKYMEYYKHIWGLCMAFWGKCDPKESYTTRRIMFQSWLEAVTSELVRHDMAKYGIFNDAETALKKILSLLSGHQIKRAAEMAFQRNYPQLGMLISQLAAGNTTKYCTRYQIQLWNDNTSIEHIEEDVLKLYLLACGAPMYNDVNVCENMDWLRTLGVYFWYITPSSKPVTHAIQMYEEAFNTTTYAEKPITALGDELTWDIMFFIMKLYCNPLSDLSQLLKPSTHSGDSTDYRMSWLLLQTFESLGVGLISEQAKLHITTIFSTQLEQLGMYKWAIFVLMFIPDVTVRKNLVMGVLDRNLSEESEDTERDIVLKLKIPIKWLHQVKAVKCEQLGRYWLSYKHLAHSQMWREAHDFIFKHILPNLICNHDFELLRDILHEISAGSGQIYRWKNRGGLLIEFINVWTFLQQKKKDMRVVDLKKLQNQVMYIVTRLKSFPSSKPFEVMIISEISKFCSTFNYSILKQLPYDSQTLLRQSSDFIQQLVMPFDYKFEEINKSVCVMYK</sequence>
<evidence type="ECO:0000256" key="5">
    <source>
        <dbReference type="ARBA" id="ARBA00022448"/>
    </source>
</evidence>
<evidence type="ECO:0000313" key="14">
    <source>
        <dbReference type="Proteomes" id="UP000695000"/>
    </source>
</evidence>
<feature type="compositionally biased region" description="Basic and acidic residues" evidence="12">
    <location>
        <begin position="858"/>
        <end position="885"/>
    </location>
</feature>
<dbReference type="PROSITE" id="PS51434">
    <property type="entry name" value="NUP_C"/>
    <property type="match status" value="1"/>
</dbReference>
<feature type="compositionally biased region" description="Low complexity" evidence="12">
    <location>
        <begin position="675"/>
        <end position="687"/>
    </location>
</feature>